<name>A0A835NV23_9PASS</name>
<dbReference type="Proteomes" id="UP000618051">
    <property type="component" value="Unassembled WGS sequence"/>
</dbReference>
<dbReference type="OrthoDB" id="44841at2759"/>
<evidence type="ECO:0000313" key="4">
    <source>
        <dbReference type="Proteomes" id="UP000618051"/>
    </source>
</evidence>
<feature type="region of interest" description="Disordered" evidence="1">
    <location>
        <begin position="74"/>
        <end position="99"/>
    </location>
</feature>
<gene>
    <name evidence="3" type="ORF">IHE44_0003923</name>
    <name evidence="2" type="ORF">IHE44_008002</name>
</gene>
<accession>A0A835NV23</accession>
<reference evidence="3 4" key="2">
    <citation type="journal article" date="2021" name="J. Hered.">
        <title>Feather Gene Expression Elucidates the Developmental Basis of Plumage Iridescence in African Starlings.</title>
        <authorList>
            <person name="Rubenstein D.R."/>
            <person name="Corvelo A."/>
            <person name="MacManes M.D."/>
            <person name="Maia R."/>
            <person name="Narzisi G."/>
            <person name="Rousaki A."/>
            <person name="Vandenabeele P."/>
            <person name="Shawkey M.D."/>
            <person name="Solomon J."/>
        </authorList>
    </citation>
    <scope>NUCLEOTIDE SEQUENCE [LARGE SCALE GENOMIC DNA]</scope>
    <source>
        <strain evidence="3">SS15</strain>
    </source>
</reference>
<proteinExistence type="predicted"/>
<evidence type="ECO:0000313" key="3">
    <source>
        <dbReference type="EMBL" id="KAI1234206.1"/>
    </source>
</evidence>
<feature type="region of interest" description="Disordered" evidence="1">
    <location>
        <begin position="1"/>
        <end position="46"/>
    </location>
</feature>
<evidence type="ECO:0000313" key="2">
    <source>
        <dbReference type="EMBL" id="KAG0123065.1"/>
    </source>
</evidence>
<feature type="compositionally biased region" description="Pro residues" evidence="1">
    <location>
        <begin position="30"/>
        <end position="39"/>
    </location>
</feature>
<protein>
    <submittedName>
        <fullName evidence="2">Uncharacterized protein</fullName>
    </submittedName>
</protein>
<reference evidence="3" key="3">
    <citation type="submission" date="2022-01" db="EMBL/GenBank/DDBJ databases">
        <authorList>
            <person name="Rubenstein D.R."/>
        </authorList>
    </citation>
    <scope>NUCLEOTIDE SEQUENCE</scope>
    <source>
        <strain evidence="3">SS15</strain>
        <tissue evidence="3">Liver</tissue>
    </source>
</reference>
<dbReference type="AlphaFoldDB" id="A0A835NV23"/>
<comment type="caution">
    <text evidence="2">The sequence shown here is derived from an EMBL/GenBank/DDBJ whole genome shotgun (WGS) entry which is preliminary data.</text>
</comment>
<sequence>MVVEDGEDEIVKKPRDAHGSSWGTVEQRQPPQPLEPPSTPGCNPGKLRLIEDAEDWQPRTGTSQSRTFRKLAQLTGTDSSSESPQGLALTRDAGLSPVQGPVECGVALEC</sequence>
<dbReference type="EMBL" id="JADDUC010000031">
    <property type="protein sequence ID" value="KAG0123065.1"/>
    <property type="molecule type" value="Genomic_DNA"/>
</dbReference>
<evidence type="ECO:0000256" key="1">
    <source>
        <dbReference type="SAM" id="MobiDB-lite"/>
    </source>
</evidence>
<feature type="compositionally biased region" description="Polar residues" evidence="1">
    <location>
        <begin position="74"/>
        <end position="84"/>
    </location>
</feature>
<reference evidence="2" key="1">
    <citation type="submission" date="2020-10" db="EMBL/GenBank/DDBJ databases">
        <title>Feather gene expression reveals the developmental basis of iridescence in African starlings.</title>
        <authorList>
            <person name="Rubenstein D.R."/>
        </authorList>
    </citation>
    <scope>NUCLEOTIDE SEQUENCE</scope>
    <source>
        <strain evidence="2">SS15</strain>
        <tissue evidence="2">Liver</tissue>
    </source>
</reference>
<dbReference type="EMBL" id="JADDUC020000016">
    <property type="protein sequence ID" value="KAI1234206.1"/>
    <property type="molecule type" value="Genomic_DNA"/>
</dbReference>
<organism evidence="2">
    <name type="scientific">Lamprotornis superbus</name>
    <dbReference type="NCBI Taxonomy" id="245042"/>
    <lineage>
        <taxon>Eukaryota</taxon>
        <taxon>Metazoa</taxon>
        <taxon>Chordata</taxon>
        <taxon>Craniata</taxon>
        <taxon>Vertebrata</taxon>
        <taxon>Euteleostomi</taxon>
        <taxon>Archelosauria</taxon>
        <taxon>Archosauria</taxon>
        <taxon>Dinosauria</taxon>
        <taxon>Saurischia</taxon>
        <taxon>Theropoda</taxon>
        <taxon>Coelurosauria</taxon>
        <taxon>Aves</taxon>
        <taxon>Neognathae</taxon>
        <taxon>Neoaves</taxon>
        <taxon>Telluraves</taxon>
        <taxon>Australaves</taxon>
        <taxon>Passeriformes</taxon>
        <taxon>Sturnidae</taxon>
        <taxon>Lamprotornis</taxon>
    </lineage>
</organism>
<keyword evidence="4" id="KW-1185">Reference proteome</keyword>
<feature type="compositionally biased region" description="Basic and acidic residues" evidence="1">
    <location>
        <begin position="9"/>
        <end position="18"/>
    </location>
</feature>